<evidence type="ECO:0000256" key="4">
    <source>
        <dbReference type="PROSITE-ProRule" id="PRU00175"/>
    </source>
</evidence>
<dbReference type="SUPFAM" id="SSF57850">
    <property type="entry name" value="RING/U-box"/>
    <property type="match status" value="1"/>
</dbReference>
<evidence type="ECO:0000256" key="1">
    <source>
        <dbReference type="ARBA" id="ARBA00022723"/>
    </source>
</evidence>
<dbReference type="InterPro" id="IPR013083">
    <property type="entry name" value="Znf_RING/FYVE/PHD"/>
</dbReference>
<proteinExistence type="predicted"/>
<gene>
    <name evidence="8" type="primary">si:ch73-335l21.4</name>
</gene>
<feature type="region of interest" description="Disordered" evidence="5">
    <location>
        <begin position="85"/>
        <end position="116"/>
    </location>
</feature>
<accession>A0A2D0RF38</accession>
<keyword evidence="7" id="KW-1185">Reference proteome</keyword>
<feature type="compositionally biased region" description="Acidic residues" evidence="5">
    <location>
        <begin position="87"/>
        <end position="101"/>
    </location>
</feature>
<reference evidence="8" key="2">
    <citation type="submission" date="2025-08" db="UniProtKB">
        <authorList>
            <consortium name="RefSeq"/>
        </authorList>
    </citation>
    <scope>IDENTIFICATION</scope>
    <source>
        <tissue evidence="8">Blood</tissue>
    </source>
</reference>
<evidence type="ECO:0000256" key="3">
    <source>
        <dbReference type="ARBA" id="ARBA00022833"/>
    </source>
</evidence>
<protein>
    <submittedName>
        <fullName evidence="8">E3 ubiquitin-protein ligase-like</fullName>
    </submittedName>
</protein>
<dbReference type="GO" id="GO:0016567">
    <property type="term" value="P:protein ubiquitination"/>
    <property type="evidence" value="ECO:0007669"/>
    <property type="project" value="TreeGrafter"/>
</dbReference>
<organism evidence="7 8">
    <name type="scientific">Ictalurus punctatus</name>
    <name type="common">Channel catfish</name>
    <name type="synonym">Silurus punctatus</name>
    <dbReference type="NCBI Taxonomy" id="7998"/>
    <lineage>
        <taxon>Eukaryota</taxon>
        <taxon>Metazoa</taxon>
        <taxon>Chordata</taxon>
        <taxon>Craniata</taxon>
        <taxon>Vertebrata</taxon>
        <taxon>Euteleostomi</taxon>
        <taxon>Actinopterygii</taxon>
        <taxon>Neopterygii</taxon>
        <taxon>Teleostei</taxon>
        <taxon>Ostariophysi</taxon>
        <taxon>Siluriformes</taxon>
        <taxon>Ictaluridae</taxon>
        <taxon>Ictalurus</taxon>
    </lineage>
</organism>
<evidence type="ECO:0000313" key="8">
    <source>
        <dbReference type="RefSeq" id="XP_017328756.1"/>
    </source>
</evidence>
<dbReference type="InterPro" id="IPR001841">
    <property type="entry name" value="Znf_RING"/>
</dbReference>
<dbReference type="Pfam" id="PF13445">
    <property type="entry name" value="zf-RING_UBOX"/>
    <property type="match status" value="1"/>
</dbReference>
<feature type="domain" description="RING-type" evidence="6">
    <location>
        <begin position="7"/>
        <end position="58"/>
    </location>
</feature>
<dbReference type="AlphaFoldDB" id="A0A2D0RF38"/>
<dbReference type="GO" id="GO:0008270">
    <property type="term" value="F:zinc ion binding"/>
    <property type="evidence" value="ECO:0007669"/>
    <property type="project" value="UniProtKB-KW"/>
</dbReference>
<dbReference type="KEGG" id="ipu:108268348"/>
<dbReference type="RefSeq" id="XP_017328756.1">
    <property type="nucleotide sequence ID" value="XM_017473267.3"/>
</dbReference>
<dbReference type="GeneID" id="108268348"/>
<dbReference type="PANTHER" id="PTHR22791">
    <property type="entry name" value="RING-TYPE DOMAIN-CONTAINING PROTEIN"/>
    <property type="match status" value="1"/>
</dbReference>
<reference evidence="7" key="1">
    <citation type="journal article" date="2016" name="Nat. Commun.">
        <title>The channel catfish genome sequence provides insights into the evolution of scale formation in teleosts.</title>
        <authorList>
            <person name="Liu Z."/>
            <person name="Liu S."/>
            <person name="Yao J."/>
            <person name="Bao L."/>
            <person name="Zhang J."/>
            <person name="Li Y."/>
            <person name="Jiang C."/>
            <person name="Sun L."/>
            <person name="Wang R."/>
            <person name="Zhang Y."/>
            <person name="Zhou T."/>
            <person name="Zeng Q."/>
            <person name="Fu Q."/>
            <person name="Gao S."/>
            <person name="Li N."/>
            <person name="Koren S."/>
            <person name="Jiang Y."/>
            <person name="Zimin A."/>
            <person name="Xu P."/>
            <person name="Phillippy A.M."/>
            <person name="Geng X."/>
            <person name="Song L."/>
            <person name="Sun F."/>
            <person name="Li C."/>
            <person name="Wang X."/>
            <person name="Chen A."/>
            <person name="Jin Y."/>
            <person name="Yuan Z."/>
            <person name="Yang Y."/>
            <person name="Tan S."/>
            <person name="Peatman E."/>
            <person name="Lu J."/>
            <person name="Qin Z."/>
            <person name="Dunham R."/>
            <person name="Li Z."/>
            <person name="Sonstegard T."/>
            <person name="Feng J."/>
            <person name="Danzmann R.G."/>
            <person name="Schroeder S."/>
            <person name="Scheffler B."/>
            <person name="Duke M.V."/>
            <person name="Ballard L."/>
            <person name="Kucuktas H."/>
            <person name="Kaltenboeck L."/>
            <person name="Liu H."/>
            <person name="Armbruster J."/>
            <person name="Xie Y."/>
            <person name="Kirby M.L."/>
            <person name="Tian Y."/>
            <person name="Flanagan M.E."/>
            <person name="Mu W."/>
            <person name="Waldbieser G.C."/>
        </authorList>
    </citation>
    <scope>NUCLEOTIDE SEQUENCE [LARGE SCALE GENOMIC DNA]</scope>
    <source>
        <strain evidence="7">SDA103</strain>
    </source>
</reference>
<dbReference type="Proteomes" id="UP000221080">
    <property type="component" value="Chromosome 7"/>
</dbReference>
<dbReference type="OrthoDB" id="252722at2759"/>
<name>A0A2D0RF38_ICTPU</name>
<dbReference type="PROSITE" id="PS00518">
    <property type="entry name" value="ZF_RING_1"/>
    <property type="match status" value="1"/>
</dbReference>
<keyword evidence="3" id="KW-0862">Zinc</keyword>
<evidence type="ECO:0000313" key="7">
    <source>
        <dbReference type="Proteomes" id="UP000221080"/>
    </source>
</evidence>
<dbReference type="Gene3D" id="3.30.40.10">
    <property type="entry name" value="Zinc/RING finger domain, C3HC4 (zinc finger)"/>
    <property type="match status" value="1"/>
</dbReference>
<keyword evidence="2 4" id="KW-0863">Zinc-finger</keyword>
<sequence>MLSELECGICYRLFDTGRRCPRQLDCKHSFCESCLLTLTACRSEDPQSGPRIICAFCRHTTPLNDEKLRDNLPVDEDILNRLKAEGVLEDSASDGEDDEESRTDTTGQSKEDHLPRTQRGRLWRSIIRLYKKMKGPSRRGCITDSDMRDLALMHCYMI</sequence>
<evidence type="ECO:0000256" key="2">
    <source>
        <dbReference type="ARBA" id="ARBA00022771"/>
    </source>
</evidence>
<keyword evidence="1" id="KW-0479">Metal-binding</keyword>
<dbReference type="OMA" id="CPRELHC"/>
<dbReference type="SMART" id="SM00184">
    <property type="entry name" value="RING"/>
    <property type="match status" value="1"/>
</dbReference>
<dbReference type="PROSITE" id="PS50089">
    <property type="entry name" value="ZF_RING_2"/>
    <property type="match status" value="1"/>
</dbReference>
<dbReference type="InterPro" id="IPR017907">
    <property type="entry name" value="Znf_RING_CS"/>
</dbReference>
<dbReference type="InterPro" id="IPR027370">
    <property type="entry name" value="Znf-RING_euk"/>
</dbReference>
<dbReference type="PANTHER" id="PTHR22791:SF14">
    <property type="entry name" value="RING FINGER PROTEIN 227"/>
    <property type="match status" value="1"/>
</dbReference>
<evidence type="ECO:0000259" key="6">
    <source>
        <dbReference type="PROSITE" id="PS50089"/>
    </source>
</evidence>
<evidence type="ECO:0000256" key="5">
    <source>
        <dbReference type="SAM" id="MobiDB-lite"/>
    </source>
</evidence>
<dbReference type="InterPro" id="IPR051435">
    <property type="entry name" value="RING_finger_E3_ubiq-ligases"/>
</dbReference>
<dbReference type="GO" id="GO:0061630">
    <property type="term" value="F:ubiquitin protein ligase activity"/>
    <property type="evidence" value="ECO:0007669"/>
    <property type="project" value="TreeGrafter"/>
</dbReference>